<gene>
    <name evidence="3" type="ORF">HDF12_003857</name>
</gene>
<dbReference type="SUPFAM" id="SSF82171">
    <property type="entry name" value="DPP6 N-terminal domain-like"/>
    <property type="match status" value="1"/>
</dbReference>
<dbReference type="Gene3D" id="2.120.10.30">
    <property type="entry name" value="TolB, C-terminal domain"/>
    <property type="match status" value="1"/>
</dbReference>
<dbReference type="PANTHER" id="PTHR36842">
    <property type="entry name" value="PROTEIN TOLB HOMOLOG"/>
    <property type="match status" value="1"/>
</dbReference>
<dbReference type="Proteomes" id="UP000534186">
    <property type="component" value="Unassembled WGS sequence"/>
</dbReference>
<protein>
    <submittedName>
        <fullName evidence="3">Tol biopolymer transport system component</fullName>
    </submittedName>
</protein>
<keyword evidence="2" id="KW-0732">Signal</keyword>
<sequence>MKVLSIQMRFFSKLALIAASLLAPSLQAQQPPSYPEEQHLRSRLFVYDLHTGSSHLVYTADSIWEAPNWSPDGKYLIVNSGGAIYKFALKQDGTAEPAKLAIPADYQCNNDKAISPDGTKIAFSATVPPNKGSQVFLADADGNNAKLMTPDSPSYFHGWSPDSGTLAFVAQRNGSGQFDIYGMPAAGGPEKQFTSNPHHDDGPDYSPDGKWIYINSDRSGKEAVWRFPAEGAGHNDEKAEMVVSDGLEDWFPHISPDGKKLVYIGYPAGTPNHNPRNVSIELKLVAIDHDKVAATQKKLIQATGGQGTMNVNSWSPDSTRFAYVTYEALQ</sequence>
<dbReference type="InterPro" id="IPR011659">
    <property type="entry name" value="WD40"/>
</dbReference>
<comment type="caution">
    <text evidence="3">The sequence shown here is derived from an EMBL/GenBank/DDBJ whole genome shotgun (WGS) entry which is preliminary data.</text>
</comment>
<evidence type="ECO:0000256" key="2">
    <source>
        <dbReference type="SAM" id="SignalP"/>
    </source>
</evidence>
<dbReference type="EMBL" id="JACCCV010000002">
    <property type="protein sequence ID" value="NYF53458.1"/>
    <property type="molecule type" value="Genomic_DNA"/>
</dbReference>
<comment type="similarity">
    <text evidence="1">Belongs to the TolB family.</text>
</comment>
<dbReference type="Pfam" id="PF07676">
    <property type="entry name" value="PD40"/>
    <property type="match status" value="5"/>
</dbReference>
<organism evidence="3 4">
    <name type="scientific">Tunturiibacter lichenicola</name>
    <dbReference type="NCBI Taxonomy" id="2051959"/>
    <lineage>
        <taxon>Bacteria</taxon>
        <taxon>Pseudomonadati</taxon>
        <taxon>Acidobacteriota</taxon>
        <taxon>Terriglobia</taxon>
        <taxon>Terriglobales</taxon>
        <taxon>Acidobacteriaceae</taxon>
        <taxon>Tunturiibacter</taxon>
    </lineage>
</organism>
<evidence type="ECO:0000313" key="3">
    <source>
        <dbReference type="EMBL" id="NYF53458.1"/>
    </source>
</evidence>
<dbReference type="PANTHER" id="PTHR36842:SF1">
    <property type="entry name" value="PROTEIN TOLB"/>
    <property type="match status" value="1"/>
</dbReference>
<dbReference type="InterPro" id="IPR011042">
    <property type="entry name" value="6-blade_b-propeller_TolB-like"/>
</dbReference>
<reference evidence="3 4" key="1">
    <citation type="submission" date="2020-07" db="EMBL/GenBank/DDBJ databases">
        <title>Genomic Encyclopedia of Type Strains, Phase IV (KMG-V): Genome sequencing to study the core and pangenomes of soil and plant-associated prokaryotes.</title>
        <authorList>
            <person name="Whitman W."/>
        </authorList>
    </citation>
    <scope>NUCLEOTIDE SEQUENCE [LARGE SCALE GENOMIC DNA]</scope>
    <source>
        <strain evidence="3 4">M8UP30</strain>
    </source>
</reference>
<accession>A0A7Y9T401</accession>
<evidence type="ECO:0000256" key="1">
    <source>
        <dbReference type="ARBA" id="ARBA00009820"/>
    </source>
</evidence>
<feature type="chain" id="PRO_5031198815" evidence="2">
    <location>
        <begin position="29"/>
        <end position="330"/>
    </location>
</feature>
<evidence type="ECO:0000313" key="4">
    <source>
        <dbReference type="Proteomes" id="UP000534186"/>
    </source>
</evidence>
<dbReference type="AlphaFoldDB" id="A0A7Y9T401"/>
<feature type="signal peptide" evidence="2">
    <location>
        <begin position="1"/>
        <end position="28"/>
    </location>
</feature>
<proteinExistence type="inferred from homology"/>
<name>A0A7Y9T401_9BACT</name>